<dbReference type="Proteomes" id="UP000507470">
    <property type="component" value="Unassembled WGS sequence"/>
</dbReference>
<dbReference type="EMBL" id="CACVKT020003764">
    <property type="protein sequence ID" value="CAC5385789.1"/>
    <property type="molecule type" value="Genomic_DNA"/>
</dbReference>
<evidence type="ECO:0000313" key="2">
    <source>
        <dbReference type="EMBL" id="CAC5385789.1"/>
    </source>
</evidence>
<reference evidence="2 3" key="1">
    <citation type="submission" date="2020-06" db="EMBL/GenBank/DDBJ databases">
        <authorList>
            <person name="Li R."/>
            <person name="Bekaert M."/>
        </authorList>
    </citation>
    <scope>NUCLEOTIDE SEQUENCE [LARGE SCALE GENOMIC DNA]</scope>
    <source>
        <strain evidence="3">wild</strain>
    </source>
</reference>
<protein>
    <submittedName>
        <fullName evidence="2">Uncharacterized protein</fullName>
    </submittedName>
</protein>
<organism evidence="2 3">
    <name type="scientific">Mytilus coruscus</name>
    <name type="common">Sea mussel</name>
    <dbReference type="NCBI Taxonomy" id="42192"/>
    <lineage>
        <taxon>Eukaryota</taxon>
        <taxon>Metazoa</taxon>
        <taxon>Spiralia</taxon>
        <taxon>Lophotrochozoa</taxon>
        <taxon>Mollusca</taxon>
        <taxon>Bivalvia</taxon>
        <taxon>Autobranchia</taxon>
        <taxon>Pteriomorphia</taxon>
        <taxon>Mytilida</taxon>
        <taxon>Mytiloidea</taxon>
        <taxon>Mytilidae</taxon>
        <taxon>Mytilinae</taxon>
        <taxon>Mytilus</taxon>
    </lineage>
</organism>
<dbReference type="AlphaFoldDB" id="A0A6J8BSR2"/>
<sequence>MPPKRKSSYGVAGAIKKMKNAAQRKKISTAYPSRPSTPPNNTAVMSSDDMDDLTNRVTERVASRMERRMEEIFNKITSKGNTDNSDVQEAEVQHHVDSLNRNIQGTCNGYQNHDNNNVVVSPEVLAVQRTVEKQIVGGQSAFVSCSLKTVGNIPDMIKQQIWAERYIDFHSLFDNDETKYRL</sequence>
<evidence type="ECO:0000256" key="1">
    <source>
        <dbReference type="SAM" id="MobiDB-lite"/>
    </source>
</evidence>
<feature type="compositionally biased region" description="Basic residues" evidence="1">
    <location>
        <begin position="17"/>
        <end position="27"/>
    </location>
</feature>
<evidence type="ECO:0000313" key="3">
    <source>
        <dbReference type="Proteomes" id="UP000507470"/>
    </source>
</evidence>
<proteinExistence type="predicted"/>
<keyword evidence="3" id="KW-1185">Reference proteome</keyword>
<accession>A0A6J8BSR2</accession>
<name>A0A6J8BSR2_MYTCO</name>
<gene>
    <name evidence="2" type="ORF">MCOR_21291</name>
</gene>
<feature type="region of interest" description="Disordered" evidence="1">
    <location>
        <begin position="17"/>
        <end position="52"/>
    </location>
</feature>